<name>A0ABR0UVL4_REHGL</name>
<protein>
    <recommendedName>
        <fullName evidence="1">E3 ubiquitin-protein ligase</fullName>
        <ecNumber evidence="1">2.3.2.27</ecNumber>
    </recommendedName>
</protein>
<sequence length="220" mass="25960">MEQLFWYSTLPIVMYLAIIAYHKVRQSTETELGFCANLITDIYRVTGECRGAVQYFESYSVNPAYDIKSVIRSLTFPYLRRCALLWKLINCSNMKPFGDVVHSWDGSPYASDLEYTTNFVEELPEVEKLENMFKIPPLDLIVNDEDVRLTALRWLGHFCEVFDAHKPQRVLRCTPAVPFKLMLLPHLYQDLLQRELQSCFRDLHVRHLGRLRIWMHLVKR</sequence>
<dbReference type="InterPro" id="IPR039164">
    <property type="entry name" value="UBR1-like"/>
</dbReference>
<keyword evidence="1" id="KW-0863">Zinc-finger</keyword>
<dbReference type="InterPro" id="IPR044046">
    <property type="entry name" value="E3_ligase_UBR-like_C"/>
</dbReference>
<keyword evidence="1" id="KW-0862">Zinc</keyword>
<feature type="domain" description="E3 ubiquitin-protein ligase UBR-like C-terminal" evidence="3">
    <location>
        <begin position="32"/>
        <end position="196"/>
    </location>
</feature>
<evidence type="ECO:0000256" key="2">
    <source>
        <dbReference type="SAM" id="Phobius"/>
    </source>
</evidence>
<reference evidence="4 5" key="1">
    <citation type="journal article" date="2021" name="Comput. Struct. Biotechnol. J.">
        <title>De novo genome assembly of the potent medicinal plant Rehmannia glutinosa using nanopore technology.</title>
        <authorList>
            <person name="Ma L."/>
            <person name="Dong C."/>
            <person name="Song C."/>
            <person name="Wang X."/>
            <person name="Zheng X."/>
            <person name="Niu Y."/>
            <person name="Chen S."/>
            <person name="Feng W."/>
        </authorList>
    </citation>
    <scope>NUCLEOTIDE SEQUENCE [LARGE SCALE GENOMIC DNA]</scope>
    <source>
        <strain evidence="4">DH-2019</strain>
    </source>
</reference>
<dbReference type="Proteomes" id="UP001318860">
    <property type="component" value="Unassembled WGS sequence"/>
</dbReference>
<accession>A0ABR0UVL4</accession>
<comment type="catalytic activity">
    <reaction evidence="1">
        <text>S-ubiquitinyl-[E2 ubiquitin-conjugating enzyme]-L-cysteine + [acceptor protein]-L-lysine = [E2 ubiquitin-conjugating enzyme]-L-cysteine + N(6)-ubiquitinyl-[acceptor protein]-L-lysine.</text>
        <dbReference type="EC" id="2.3.2.27"/>
    </reaction>
</comment>
<dbReference type="EMBL" id="JABTTQ020002063">
    <property type="protein sequence ID" value="KAK6126162.1"/>
    <property type="molecule type" value="Genomic_DNA"/>
</dbReference>
<dbReference type="PANTHER" id="PTHR21497:SF53">
    <property type="entry name" value="E3 UBIQUITIN-PROTEIN LIGASE PRT6"/>
    <property type="match status" value="1"/>
</dbReference>
<comment type="pathway">
    <text evidence="1">Protein modification; protein ubiquitination.</text>
</comment>
<keyword evidence="2" id="KW-0812">Transmembrane</keyword>
<evidence type="ECO:0000256" key="1">
    <source>
        <dbReference type="RuleBase" id="RU366018"/>
    </source>
</evidence>
<proteinExistence type="inferred from homology"/>
<feature type="transmembrane region" description="Helical" evidence="2">
    <location>
        <begin position="6"/>
        <end position="24"/>
    </location>
</feature>
<dbReference type="EC" id="2.3.2.27" evidence="1"/>
<comment type="function">
    <text evidence="1">Ubiquitin ligase protein which is a component of the N-end rule pathway. Recognizes and binds to proteins bearing specific N-terminal residues that are destabilizing according to the N-end rule, leading to their ubiquitination and subsequent degradation.</text>
</comment>
<keyword evidence="5" id="KW-1185">Reference proteome</keyword>
<dbReference type="Pfam" id="PF18995">
    <property type="entry name" value="PRT6_C"/>
    <property type="match status" value="1"/>
</dbReference>
<evidence type="ECO:0000313" key="4">
    <source>
        <dbReference type="EMBL" id="KAK6126162.1"/>
    </source>
</evidence>
<keyword evidence="1" id="KW-0833">Ubl conjugation pathway</keyword>
<dbReference type="PANTHER" id="PTHR21497">
    <property type="entry name" value="UBIQUITIN LIGASE E3 ALPHA-RELATED"/>
    <property type="match status" value="1"/>
</dbReference>
<organism evidence="4 5">
    <name type="scientific">Rehmannia glutinosa</name>
    <name type="common">Chinese foxglove</name>
    <dbReference type="NCBI Taxonomy" id="99300"/>
    <lineage>
        <taxon>Eukaryota</taxon>
        <taxon>Viridiplantae</taxon>
        <taxon>Streptophyta</taxon>
        <taxon>Embryophyta</taxon>
        <taxon>Tracheophyta</taxon>
        <taxon>Spermatophyta</taxon>
        <taxon>Magnoliopsida</taxon>
        <taxon>eudicotyledons</taxon>
        <taxon>Gunneridae</taxon>
        <taxon>Pentapetalae</taxon>
        <taxon>asterids</taxon>
        <taxon>lamiids</taxon>
        <taxon>Lamiales</taxon>
        <taxon>Orobanchaceae</taxon>
        <taxon>Rehmannieae</taxon>
        <taxon>Rehmannia</taxon>
    </lineage>
</organism>
<evidence type="ECO:0000313" key="5">
    <source>
        <dbReference type="Proteomes" id="UP001318860"/>
    </source>
</evidence>
<keyword evidence="1" id="KW-0479">Metal-binding</keyword>
<comment type="similarity">
    <text evidence="1">Belongs to the E3 ubiquitin-protein ligase UBR1-like family.</text>
</comment>
<keyword evidence="2" id="KW-0472">Membrane</keyword>
<gene>
    <name evidence="4" type="ORF">DH2020_040140</name>
</gene>
<keyword evidence="1" id="KW-0808">Transferase</keyword>
<evidence type="ECO:0000259" key="3">
    <source>
        <dbReference type="Pfam" id="PF18995"/>
    </source>
</evidence>
<keyword evidence="2" id="KW-1133">Transmembrane helix</keyword>
<comment type="caution">
    <text evidence="4">The sequence shown here is derived from an EMBL/GenBank/DDBJ whole genome shotgun (WGS) entry which is preliminary data.</text>
</comment>